<protein>
    <submittedName>
        <fullName evidence="1">Uncharacterized protein</fullName>
    </submittedName>
</protein>
<comment type="caution">
    <text evidence="1">The sequence shown here is derived from an EMBL/GenBank/DDBJ whole genome shotgun (WGS) entry which is preliminary data.</text>
</comment>
<dbReference type="Proteomes" id="UP001153365">
    <property type="component" value="Unassembled WGS sequence"/>
</dbReference>
<keyword evidence="2" id="KW-1185">Reference proteome</keyword>
<dbReference type="EMBL" id="CALTRL010000667">
    <property type="protein sequence ID" value="CAH7669192.1"/>
    <property type="molecule type" value="Genomic_DNA"/>
</dbReference>
<name>A0AAV0AMB8_PHAPC</name>
<reference evidence="1" key="1">
    <citation type="submission" date="2022-06" db="EMBL/GenBank/DDBJ databases">
        <authorList>
            <consortium name="SYNGENTA / RWTH Aachen University"/>
        </authorList>
    </citation>
    <scope>NUCLEOTIDE SEQUENCE</scope>
</reference>
<organism evidence="1 2">
    <name type="scientific">Phakopsora pachyrhizi</name>
    <name type="common">Asian soybean rust disease fungus</name>
    <dbReference type="NCBI Taxonomy" id="170000"/>
    <lineage>
        <taxon>Eukaryota</taxon>
        <taxon>Fungi</taxon>
        <taxon>Dikarya</taxon>
        <taxon>Basidiomycota</taxon>
        <taxon>Pucciniomycotina</taxon>
        <taxon>Pucciniomycetes</taxon>
        <taxon>Pucciniales</taxon>
        <taxon>Phakopsoraceae</taxon>
        <taxon>Phakopsora</taxon>
    </lineage>
</organism>
<gene>
    <name evidence="1" type="ORF">PPACK8108_LOCUS3769</name>
</gene>
<sequence>MDLYEVNNNNIESNNSYFWDPQLQFPYPKQDNVDMSQFGQLKEKNPTRSMQTNLSDHWKIELNYNEDDQELLEEMLNSQNDQNLLEEMLNSHDDMEVVKFQLPSSSHRPDSQTESHSPVALKSSRGSILKTLIHDEKIDYSKITANKKRKMPNISPKEKHRQVFNAIDQKPPWVYKITDDDSELKRSIDIKIRRFLEEADCEENTPNFRGGVSSSSRAYDPVPNAVSKGIQRRAFEYTKRISWEGCETFKKELDNLLRDWKHSKELNCQEGAFSRIEDISTVGANIMKIISKLYAEHPRSKEFGENKKILTYTNDIWKICFPKRENKAEDLAKFCKSLGAESERAREKCLSIKFNNQYSGLNQIFLAMRSRITLITEKIRILQYAWYFALLRASVFFPEEILIHNTSKVKRNTRNFMSNGILYFAQIAGEKPKRRERLCTS</sequence>
<evidence type="ECO:0000313" key="1">
    <source>
        <dbReference type="EMBL" id="CAH7669192.1"/>
    </source>
</evidence>
<proteinExistence type="predicted"/>
<evidence type="ECO:0000313" key="2">
    <source>
        <dbReference type="Proteomes" id="UP001153365"/>
    </source>
</evidence>
<accession>A0AAV0AMB8</accession>
<dbReference type="AlphaFoldDB" id="A0AAV0AMB8"/>